<sequence length="159" mass="17667">MTAGRTEPGRGRARTLRLQGLANVMVRALLRIPLLSRVVGRNLLTLYVVGRKSGKRFTVPVTYTRHEGDLLVGSPFAWGRNLRTGEPVEVRHLGRRRLADVRVLTEEAAVVEEYGVIARDVPSFAGFNNIRLDENGDPDPGDLQLAWAAGARVFRLTLR</sequence>
<dbReference type="AlphaFoldDB" id="A0A3N1GEB1"/>
<dbReference type="RefSeq" id="WP_170047666.1">
    <property type="nucleotide sequence ID" value="NZ_RJKL01000001.1"/>
</dbReference>
<dbReference type="InterPro" id="IPR004378">
    <property type="entry name" value="F420H2_quin_Rdtase"/>
</dbReference>
<dbReference type="Proteomes" id="UP000271683">
    <property type="component" value="Unassembled WGS sequence"/>
</dbReference>
<dbReference type="Pfam" id="PF04075">
    <property type="entry name" value="F420H2_quin_red"/>
    <property type="match status" value="1"/>
</dbReference>
<evidence type="ECO:0000313" key="2">
    <source>
        <dbReference type="Proteomes" id="UP000271683"/>
    </source>
</evidence>
<accession>A0A3N1GEB1</accession>
<reference evidence="1 2" key="1">
    <citation type="submission" date="2018-11" db="EMBL/GenBank/DDBJ databases">
        <title>Sequencing the genomes of 1000 actinobacteria strains.</title>
        <authorList>
            <person name="Klenk H.-P."/>
        </authorList>
    </citation>
    <scope>NUCLEOTIDE SEQUENCE [LARGE SCALE GENOMIC DNA]</scope>
    <source>
        <strain evidence="1 2">DSM 43634</strain>
    </source>
</reference>
<name>A0A3N1GEB1_9ACTN</name>
<dbReference type="Gene3D" id="2.30.110.10">
    <property type="entry name" value="Electron Transport, Fmn-binding Protein, Chain A"/>
    <property type="match status" value="1"/>
</dbReference>
<evidence type="ECO:0000313" key="1">
    <source>
        <dbReference type="EMBL" id="ROP28623.1"/>
    </source>
</evidence>
<comment type="caution">
    <text evidence="1">The sequence shown here is derived from an EMBL/GenBank/DDBJ whole genome shotgun (WGS) entry which is preliminary data.</text>
</comment>
<organism evidence="1 2">
    <name type="scientific">Couchioplanes caeruleus</name>
    <dbReference type="NCBI Taxonomy" id="56438"/>
    <lineage>
        <taxon>Bacteria</taxon>
        <taxon>Bacillati</taxon>
        <taxon>Actinomycetota</taxon>
        <taxon>Actinomycetes</taxon>
        <taxon>Micromonosporales</taxon>
        <taxon>Micromonosporaceae</taxon>
        <taxon>Couchioplanes</taxon>
    </lineage>
</organism>
<dbReference type="EMBL" id="RJKL01000001">
    <property type="protein sequence ID" value="ROP28623.1"/>
    <property type="molecule type" value="Genomic_DNA"/>
</dbReference>
<proteinExistence type="predicted"/>
<protein>
    <submittedName>
        <fullName evidence="1">Uncharacterized protein DUF385</fullName>
    </submittedName>
</protein>
<dbReference type="InterPro" id="IPR012349">
    <property type="entry name" value="Split_barrel_FMN-bd"/>
</dbReference>
<dbReference type="GO" id="GO:0016491">
    <property type="term" value="F:oxidoreductase activity"/>
    <property type="evidence" value="ECO:0007669"/>
    <property type="project" value="InterPro"/>
</dbReference>
<gene>
    <name evidence="1" type="ORF">EDD30_1389</name>
</gene>